<dbReference type="Gene3D" id="3.10.520.10">
    <property type="entry name" value="ApbE-like domains"/>
    <property type="match status" value="1"/>
</dbReference>
<dbReference type="GO" id="GO:0016740">
    <property type="term" value="F:transferase activity"/>
    <property type="evidence" value="ECO:0007669"/>
    <property type="project" value="UniProtKB-KW"/>
</dbReference>
<keyword evidence="5 11" id="KW-0808">Transferase</keyword>
<evidence type="ECO:0000256" key="3">
    <source>
        <dbReference type="ARBA" id="ARBA00016337"/>
    </source>
</evidence>
<evidence type="ECO:0000256" key="11">
    <source>
        <dbReference type="PIRNR" id="PIRNR006268"/>
    </source>
</evidence>
<gene>
    <name evidence="12" type="ORF">NK718_12290</name>
</gene>
<evidence type="ECO:0000256" key="8">
    <source>
        <dbReference type="ARBA" id="ARBA00022842"/>
    </source>
</evidence>
<evidence type="ECO:0000256" key="2">
    <source>
        <dbReference type="ARBA" id="ARBA00011955"/>
    </source>
</evidence>
<keyword evidence="7 11" id="KW-0274">FAD</keyword>
<evidence type="ECO:0000313" key="12">
    <source>
        <dbReference type="EMBL" id="MCP8939297.1"/>
    </source>
</evidence>
<dbReference type="Proteomes" id="UP001205890">
    <property type="component" value="Unassembled WGS sequence"/>
</dbReference>
<evidence type="ECO:0000256" key="10">
    <source>
        <dbReference type="ARBA" id="ARBA00048540"/>
    </source>
</evidence>
<dbReference type="EMBL" id="JANCLU010000010">
    <property type="protein sequence ID" value="MCP8939297.1"/>
    <property type="molecule type" value="Genomic_DNA"/>
</dbReference>
<evidence type="ECO:0000256" key="4">
    <source>
        <dbReference type="ARBA" id="ARBA00022630"/>
    </source>
</evidence>
<dbReference type="SUPFAM" id="SSF143631">
    <property type="entry name" value="ApbE-like"/>
    <property type="match status" value="1"/>
</dbReference>
<comment type="caution">
    <text evidence="12">The sequence shown here is derived from an EMBL/GenBank/DDBJ whole genome shotgun (WGS) entry which is preliminary data.</text>
</comment>
<organism evidence="12 13">
    <name type="scientific">Alsobacter ponti</name>
    <dbReference type="NCBI Taxonomy" id="2962936"/>
    <lineage>
        <taxon>Bacteria</taxon>
        <taxon>Pseudomonadati</taxon>
        <taxon>Pseudomonadota</taxon>
        <taxon>Alphaproteobacteria</taxon>
        <taxon>Hyphomicrobiales</taxon>
        <taxon>Alsobacteraceae</taxon>
        <taxon>Alsobacter</taxon>
    </lineage>
</organism>
<evidence type="ECO:0000256" key="9">
    <source>
        <dbReference type="ARBA" id="ARBA00031306"/>
    </source>
</evidence>
<dbReference type="PIRSF" id="PIRSF006268">
    <property type="entry name" value="ApbE"/>
    <property type="match status" value="1"/>
</dbReference>
<keyword evidence="8 11" id="KW-0460">Magnesium</keyword>
<evidence type="ECO:0000256" key="5">
    <source>
        <dbReference type="ARBA" id="ARBA00022679"/>
    </source>
</evidence>
<name>A0ABT1LCR5_9HYPH</name>
<dbReference type="InterPro" id="IPR024932">
    <property type="entry name" value="ApbE"/>
</dbReference>
<sequence>MRRTTLSGPTMGSRWTATVHADREVDAAALAARLAEAAGRVDGQMSTWKPDSDLMRLNAAPVGAWVALPPEILEVLEAALRIGRLSGGAFDIGVGSVVAAFGFGAQARDAAADPALGFAPSIDLLELDPQRGRARKHAPLALDLSGIAKGYGVDRLAACLEHEGFPSWLVGIDGELRAHGRKPCGRPFAVALERPDPDRREAMGVIELDDGAVATSGDYRHRRRRNGEWVSHTIDPRTGAPLANGLASVTVLAPTAMDADALATALMVLGPDKGGELAASLRLDALFVSHAPEGFVHKGLGRFA</sequence>
<comment type="similarity">
    <text evidence="11">Belongs to the ApbE family.</text>
</comment>
<evidence type="ECO:0000256" key="6">
    <source>
        <dbReference type="ARBA" id="ARBA00022723"/>
    </source>
</evidence>
<dbReference type="RefSeq" id="WP_254742500.1">
    <property type="nucleotide sequence ID" value="NZ_JANCLU010000010.1"/>
</dbReference>
<keyword evidence="4 11" id="KW-0285">Flavoprotein</keyword>
<keyword evidence="6 11" id="KW-0479">Metal-binding</keyword>
<dbReference type="PANTHER" id="PTHR30040">
    <property type="entry name" value="THIAMINE BIOSYNTHESIS LIPOPROTEIN APBE"/>
    <property type="match status" value="1"/>
</dbReference>
<comment type="cofactor">
    <cofactor evidence="1">
        <name>Mg(2+)</name>
        <dbReference type="ChEBI" id="CHEBI:18420"/>
    </cofactor>
</comment>
<dbReference type="PANTHER" id="PTHR30040:SF2">
    <property type="entry name" value="FAD:PROTEIN FMN TRANSFERASE"/>
    <property type="match status" value="1"/>
</dbReference>
<evidence type="ECO:0000256" key="1">
    <source>
        <dbReference type="ARBA" id="ARBA00001946"/>
    </source>
</evidence>
<protein>
    <recommendedName>
        <fullName evidence="3 11">FAD:protein FMN transferase</fullName>
        <ecNumber evidence="2 11">2.7.1.180</ecNumber>
    </recommendedName>
    <alternativeName>
        <fullName evidence="9 11">Flavin transferase</fullName>
    </alternativeName>
</protein>
<evidence type="ECO:0000313" key="13">
    <source>
        <dbReference type="Proteomes" id="UP001205890"/>
    </source>
</evidence>
<keyword evidence="13" id="KW-1185">Reference proteome</keyword>
<dbReference type="InterPro" id="IPR003374">
    <property type="entry name" value="ApbE-like_sf"/>
</dbReference>
<proteinExistence type="inferred from homology"/>
<evidence type="ECO:0000256" key="7">
    <source>
        <dbReference type="ARBA" id="ARBA00022827"/>
    </source>
</evidence>
<reference evidence="12 13" key="1">
    <citation type="submission" date="2022-07" db="EMBL/GenBank/DDBJ databases">
        <authorList>
            <person name="Li W.-J."/>
            <person name="Deng Q.-Q."/>
        </authorList>
    </citation>
    <scope>NUCLEOTIDE SEQUENCE [LARGE SCALE GENOMIC DNA]</scope>
    <source>
        <strain evidence="12 13">SYSU M60028</strain>
    </source>
</reference>
<dbReference type="Pfam" id="PF02424">
    <property type="entry name" value="ApbE"/>
    <property type="match status" value="1"/>
</dbReference>
<dbReference type="EC" id="2.7.1.180" evidence="2 11"/>
<accession>A0ABT1LCR5</accession>
<comment type="catalytic activity">
    <reaction evidence="10 11">
        <text>L-threonyl-[protein] + FAD = FMN-L-threonyl-[protein] + AMP + H(+)</text>
        <dbReference type="Rhea" id="RHEA:36847"/>
        <dbReference type="Rhea" id="RHEA-COMP:11060"/>
        <dbReference type="Rhea" id="RHEA-COMP:11061"/>
        <dbReference type="ChEBI" id="CHEBI:15378"/>
        <dbReference type="ChEBI" id="CHEBI:30013"/>
        <dbReference type="ChEBI" id="CHEBI:57692"/>
        <dbReference type="ChEBI" id="CHEBI:74257"/>
        <dbReference type="ChEBI" id="CHEBI:456215"/>
        <dbReference type="EC" id="2.7.1.180"/>
    </reaction>
</comment>